<dbReference type="RefSeq" id="WP_184978876.1">
    <property type="nucleotide sequence ID" value="NZ_BAAALO010000025.1"/>
</dbReference>
<feature type="domain" description="HTH cro/C1-type" evidence="1">
    <location>
        <begin position="49"/>
        <end position="84"/>
    </location>
</feature>
<organism evidence="2 3">
    <name type="scientific">Sphaerisporangium rubeum</name>
    <dbReference type="NCBI Taxonomy" id="321317"/>
    <lineage>
        <taxon>Bacteria</taxon>
        <taxon>Bacillati</taxon>
        <taxon>Actinomycetota</taxon>
        <taxon>Actinomycetes</taxon>
        <taxon>Streptosporangiales</taxon>
        <taxon>Streptosporangiaceae</taxon>
        <taxon>Sphaerisporangium</taxon>
    </lineage>
</organism>
<comment type="caution">
    <text evidence="2">The sequence shown here is derived from an EMBL/GenBank/DDBJ whole genome shotgun (WGS) entry which is preliminary data.</text>
</comment>
<dbReference type="PROSITE" id="PS50943">
    <property type="entry name" value="HTH_CROC1"/>
    <property type="match status" value="1"/>
</dbReference>
<gene>
    <name evidence="2" type="ORF">BJ992_001136</name>
</gene>
<dbReference type="AlphaFoldDB" id="A0A7X0IAM7"/>
<keyword evidence="3" id="KW-1185">Reference proteome</keyword>
<evidence type="ECO:0000259" key="1">
    <source>
        <dbReference type="PROSITE" id="PS50943"/>
    </source>
</evidence>
<dbReference type="InterPro" id="IPR010982">
    <property type="entry name" value="Lambda_DNA-bd_dom_sf"/>
</dbReference>
<evidence type="ECO:0000313" key="2">
    <source>
        <dbReference type="EMBL" id="MBB6471705.1"/>
    </source>
</evidence>
<dbReference type="Pfam" id="PF19054">
    <property type="entry name" value="DUF5753"/>
    <property type="match status" value="1"/>
</dbReference>
<name>A0A7X0IAM7_9ACTN</name>
<dbReference type="GO" id="GO:0003677">
    <property type="term" value="F:DNA binding"/>
    <property type="evidence" value="ECO:0007669"/>
    <property type="project" value="InterPro"/>
</dbReference>
<dbReference type="EMBL" id="JACHIU010000001">
    <property type="protein sequence ID" value="MBB6471705.1"/>
    <property type="molecule type" value="Genomic_DNA"/>
</dbReference>
<dbReference type="InterPro" id="IPR001387">
    <property type="entry name" value="Cro/C1-type_HTH"/>
</dbReference>
<reference evidence="2 3" key="1">
    <citation type="submission" date="2020-08" db="EMBL/GenBank/DDBJ databases">
        <title>Sequencing the genomes of 1000 actinobacteria strains.</title>
        <authorList>
            <person name="Klenk H.-P."/>
        </authorList>
    </citation>
    <scope>NUCLEOTIDE SEQUENCE [LARGE SCALE GENOMIC DNA]</scope>
    <source>
        <strain evidence="2 3">DSM 44936</strain>
    </source>
</reference>
<dbReference type="CDD" id="cd00093">
    <property type="entry name" value="HTH_XRE"/>
    <property type="match status" value="1"/>
</dbReference>
<dbReference type="Pfam" id="PF13560">
    <property type="entry name" value="HTH_31"/>
    <property type="match status" value="1"/>
</dbReference>
<dbReference type="InterPro" id="IPR043917">
    <property type="entry name" value="DUF5753"/>
</dbReference>
<protein>
    <submittedName>
        <fullName evidence="2">Transcriptional regulator with XRE-family HTH domain</fullName>
    </submittedName>
</protein>
<dbReference type="SMART" id="SM00530">
    <property type="entry name" value="HTH_XRE"/>
    <property type="match status" value="1"/>
</dbReference>
<dbReference type="Proteomes" id="UP000555564">
    <property type="component" value="Unassembled WGS sequence"/>
</dbReference>
<accession>A0A7X0IAM7</accession>
<evidence type="ECO:0000313" key="3">
    <source>
        <dbReference type="Proteomes" id="UP000555564"/>
    </source>
</evidence>
<proteinExistence type="predicted"/>
<dbReference type="SUPFAM" id="SSF47413">
    <property type="entry name" value="lambda repressor-like DNA-binding domains"/>
    <property type="match status" value="1"/>
</dbReference>
<sequence>MDSAVFLKNCTPTDAVPWDAGRIRNRFRNSWIGSGVDAREATAKFGAELRYHRRRAGLSQEALAARLRISQGQISKLELALRKPPRDLCGALDRVLAQQGHFIDLHDRLFEPRRGADEWFLSYLDLEPRASVIRSWDLALVPGLFQTEEYARLIFTGGLVKRHEIEDRVNARLARQEILEREDCPEVYALIDEGVLYRPIGGPAVMLGQLKRLVEANRHPAVCLQVVPYGAQTTTGLTSGFVMVQLPDGTAYVSVESAGASTLSSDHELIQQSVARLDRLRTEALNRIQSTNLIEEGIK</sequence>
<dbReference type="Gene3D" id="1.10.260.40">
    <property type="entry name" value="lambda repressor-like DNA-binding domains"/>
    <property type="match status" value="1"/>
</dbReference>